<evidence type="ECO:0000256" key="4">
    <source>
        <dbReference type="ARBA" id="ARBA00022833"/>
    </source>
</evidence>
<proteinExistence type="predicted"/>
<dbReference type="SUPFAM" id="SSF90229">
    <property type="entry name" value="CCCH zinc finger"/>
    <property type="match status" value="2"/>
</dbReference>
<evidence type="ECO:0000256" key="5">
    <source>
        <dbReference type="PROSITE-ProRule" id="PRU00723"/>
    </source>
</evidence>
<feature type="compositionally biased region" description="Basic and acidic residues" evidence="6">
    <location>
        <begin position="454"/>
        <end position="467"/>
    </location>
</feature>
<feature type="compositionally biased region" description="Low complexity" evidence="6">
    <location>
        <begin position="581"/>
        <end position="594"/>
    </location>
</feature>
<evidence type="ECO:0000259" key="7">
    <source>
        <dbReference type="PROSITE" id="PS50103"/>
    </source>
</evidence>
<dbReference type="AlphaFoldDB" id="A0A5B0NWR6"/>
<evidence type="ECO:0000256" key="3">
    <source>
        <dbReference type="ARBA" id="ARBA00022771"/>
    </source>
</evidence>
<dbReference type="SMART" id="SM00356">
    <property type="entry name" value="ZnF_C3H1"/>
    <property type="match status" value="2"/>
</dbReference>
<dbReference type="GO" id="GO:0008270">
    <property type="term" value="F:zinc ion binding"/>
    <property type="evidence" value="ECO:0007669"/>
    <property type="project" value="UniProtKB-KW"/>
</dbReference>
<dbReference type="PANTHER" id="PTHR12547">
    <property type="entry name" value="CCCH ZINC FINGER/TIS11-RELATED"/>
    <property type="match status" value="1"/>
</dbReference>
<feature type="compositionally biased region" description="Polar residues" evidence="6">
    <location>
        <begin position="192"/>
        <end position="212"/>
    </location>
</feature>
<feature type="region of interest" description="Disordered" evidence="6">
    <location>
        <begin position="1"/>
        <end position="50"/>
    </location>
</feature>
<feature type="domain" description="C3H1-type" evidence="7">
    <location>
        <begin position="414"/>
        <end position="442"/>
    </location>
</feature>
<dbReference type="InterPro" id="IPR045877">
    <property type="entry name" value="ZFP36-like"/>
</dbReference>
<dbReference type="OrthoDB" id="410307at2759"/>
<dbReference type="Proteomes" id="UP000325313">
    <property type="component" value="Unassembled WGS sequence"/>
</dbReference>
<protein>
    <recommendedName>
        <fullName evidence="7">C3H1-type domain-containing protein</fullName>
    </recommendedName>
</protein>
<keyword evidence="1 5" id="KW-0479">Metal-binding</keyword>
<dbReference type="Pfam" id="PF00642">
    <property type="entry name" value="zf-CCCH"/>
    <property type="match status" value="2"/>
</dbReference>
<feature type="compositionally biased region" description="Low complexity" evidence="6">
    <location>
        <begin position="522"/>
        <end position="537"/>
    </location>
</feature>
<keyword evidence="4 5" id="KW-0862">Zinc</keyword>
<feature type="compositionally biased region" description="Pro residues" evidence="6">
    <location>
        <begin position="92"/>
        <end position="101"/>
    </location>
</feature>
<evidence type="ECO:0000313" key="11">
    <source>
        <dbReference type="Proteomes" id="UP000325313"/>
    </source>
</evidence>
<dbReference type="EMBL" id="VSWC01000118">
    <property type="protein sequence ID" value="KAA1084364.1"/>
    <property type="molecule type" value="Genomic_DNA"/>
</dbReference>
<evidence type="ECO:0000256" key="2">
    <source>
        <dbReference type="ARBA" id="ARBA00022737"/>
    </source>
</evidence>
<dbReference type="GO" id="GO:0003729">
    <property type="term" value="F:mRNA binding"/>
    <property type="evidence" value="ECO:0007669"/>
    <property type="project" value="InterPro"/>
</dbReference>
<feature type="region of interest" description="Disordered" evidence="6">
    <location>
        <begin position="78"/>
        <end position="212"/>
    </location>
</feature>
<evidence type="ECO:0000313" key="10">
    <source>
        <dbReference type="Proteomes" id="UP000324748"/>
    </source>
</evidence>
<gene>
    <name evidence="8" type="ORF">PGT21_025680</name>
    <name evidence="9" type="ORF">PGTUg99_005530</name>
</gene>
<feature type="region of interest" description="Disordered" evidence="6">
    <location>
        <begin position="446"/>
        <end position="489"/>
    </location>
</feature>
<feature type="compositionally biased region" description="Low complexity" evidence="6">
    <location>
        <begin position="501"/>
        <end position="512"/>
    </location>
</feature>
<evidence type="ECO:0000256" key="1">
    <source>
        <dbReference type="ARBA" id="ARBA00022723"/>
    </source>
</evidence>
<evidence type="ECO:0000313" key="9">
    <source>
        <dbReference type="EMBL" id="KAA1092248.1"/>
    </source>
</evidence>
<feature type="region of interest" description="Disordered" evidence="6">
    <location>
        <begin position="501"/>
        <end position="649"/>
    </location>
</feature>
<dbReference type="InterPro" id="IPR036855">
    <property type="entry name" value="Znf_CCCH_sf"/>
</dbReference>
<evidence type="ECO:0000256" key="6">
    <source>
        <dbReference type="SAM" id="MobiDB-lite"/>
    </source>
</evidence>
<feature type="compositionally biased region" description="Polar residues" evidence="6">
    <location>
        <begin position="40"/>
        <end position="50"/>
    </location>
</feature>
<feature type="compositionally biased region" description="Polar residues" evidence="6">
    <location>
        <begin position="104"/>
        <end position="135"/>
    </location>
</feature>
<feature type="zinc finger region" description="C3H1-type" evidence="5">
    <location>
        <begin position="376"/>
        <end position="404"/>
    </location>
</feature>
<feature type="compositionally biased region" description="Polar residues" evidence="6">
    <location>
        <begin position="472"/>
        <end position="489"/>
    </location>
</feature>
<sequence length="649" mass="68771">MVSTKMMMMTLNQAKSAEDRYSVSSTSSAHSSDHDSRPSTACSSTDMCTPMPNSTFSNIDSKRFSTASDCSLMSAPHLSTASSDAESMDSPAPKPALPVTPPASSNQNAQSDPTSNKKNAASPSQAAMQSWQTQECYVPSGAQPSEVDSSYPGPADQAPTYNAFSAWRPQPSSQQPPYEYHRLAGAFMDGSSGHSRSDSYQSTVSSTDSWNSRSQTDCSVPFVGYPIGLAASMAQMNLNPLNNALPGMGLYPAALGGMKTDAFAGAYPAANVTARQTSADQARNLVNSLASLTAGYPAAPAAYAAQPMMDPQALMAYTAAFGGSPLLDLYGFTPELLAARTNALAQLANGAGLNYGGLSQNGGDDGPSPTNKKTNLYKTELCRSWEEKGTCRYGSKCQFAHGQEELKNVSRHPKFKTEVCRTFWLHGSCPYGKRCCFLHTTATDAGVPAAPSTRDQKDGSKSGRNAHDPPTSRLQQRLSSGTSSVNGTSDKSFGVSLSGYLSSSPQLQSAPPTRSLSDMGHSRSNSSSSCSLSSDGSSRIDNLRIQIGSRFGAREQVPPQDAPAPRSRLERLRPTGDYFESTSSMPSTSTASTTRYSPFLDRHQPPHSAFSDILSRSSSQHISKARSANGDAEPQLMSSRLSASANTLV</sequence>
<dbReference type="PANTHER" id="PTHR12547:SF18">
    <property type="entry name" value="PROTEIN TIS11"/>
    <property type="match status" value="1"/>
</dbReference>
<feature type="compositionally biased region" description="Polar residues" evidence="6">
    <location>
        <begin position="636"/>
        <end position="649"/>
    </location>
</feature>
<keyword evidence="10" id="KW-1185">Reference proteome</keyword>
<dbReference type="Proteomes" id="UP000324748">
    <property type="component" value="Unassembled WGS sequence"/>
</dbReference>
<comment type="caution">
    <text evidence="9">The sequence shown here is derived from an EMBL/GenBank/DDBJ whole genome shotgun (WGS) entry which is preliminary data.</text>
</comment>
<accession>A0A5B0NWR6</accession>
<keyword evidence="2" id="KW-0677">Repeat</keyword>
<feature type="zinc finger region" description="C3H1-type" evidence="5">
    <location>
        <begin position="414"/>
        <end position="442"/>
    </location>
</feature>
<dbReference type="EMBL" id="VDEP01000376">
    <property type="protein sequence ID" value="KAA1092248.1"/>
    <property type="molecule type" value="Genomic_DNA"/>
</dbReference>
<dbReference type="FunFam" id="4.10.1000.10:FF:000001">
    <property type="entry name" value="zinc finger CCCH domain-containing protein 15-like"/>
    <property type="match status" value="1"/>
</dbReference>
<organism evidence="9 11">
    <name type="scientific">Puccinia graminis f. sp. tritici</name>
    <dbReference type="NCBI Taxonomy" id="56615"/>
    <lineage>
        <taxon>Eukaryota</taxon>
        <taxon>Fungi</taxon>
        <taxon>Dikarya</taxon>
        <taxon>Basidiomycota</taxon>
        <taxon>Pucciniomycotina</taxon>
        <taxon>Pucciniomycetes</taxon>
        <taxon>Pucciniales</taxon>
        <taxon>Pucciniaceae</taxon>
        <taxon>Puccinia</taxon>
    </lineage>
</organism>
<dbReference type="PROSITE" id="PS50103">
    <property type="entry name" value="ZF_C3H1"/>
    <property type="match status" value="2"/>
</dbReference>
<dbReference type="Gene3D" id="4.10.1000.10">
    <property type="entry name" value="Zinc finger, CCCH-type"/>
    <property type="match status" value="2"/>
</dbReference>
<name>A0A5B0NWR6_PUCGR</name>
<feature type="domain" description="C3H1-type" evidence="7">
    <location>
        <begin position="376"/>
        <end position="404"/>
    </location>
</feature>
<evidence type="ECO:0000313" key="8">
    <source>
        <dbReference type="EMBL" id="KAA1084364.1"/>
    </source>
</evidence>
<keyword evidence="3 5" id="KW-0863">Zinc-finger</keyword>
<dbReference type="InterPro" id="IPR000571">
    <property type="entry name" value="Znf_CCCH"/>
</dbReference>
<reference evidence="10 11" key="1">
    <citation type="submission" date="2019-05" db="EMBL/GenBank/DDBJ databases">
        <title>Emergence of the Ug99 lineage of the wheat stem rust pathogen through somatic hybridization.</title>
        <authorList>
            <person name="Li F."/>
            <person name="Upadhyaya N.M."/>
            <person name="Sperschneider J."/>
            <person name="Matny O."/>
            <person name="Nguyen-Phuc H."/>
            <person name="Mago R."/>
            <person name="Raley C."/>
            <person name="Miller M.E."/>
            <person name="Silverstein K.A.T."/>
            <person name="Henningsen E."/>
            <person name="Hirsch C.D."/>
            <person name="Visser B."/>
            <person name="Pretorius Z.A."/>
            <person name="Steffenson B.J."/>
            <person name="Schwessinger B."/>
            <person name="Dodds P.N."/>
            <person name="Figueroa M."/>
        </authorList>
    </citation>
    <scope>NUCLEOTIDE SEQUENCE [LARGE SCALE GENOMIC DNA]</scope>
    <source>
        <strain evidence="8">21-0</strain>
        <strain evidence="9 11">Ug99</strain>
    </source>
</reference>